<evidence type="ECO:0000313" key="1">
    <source>
        <dbReference type="EMBL" id="GFD10200.1"/>
    </source>
</evidence>
<protein>
    <submittedName>
        <fullName evidence="1">Uncharacterized protein</fullName>
    </submittedName>
</protein>
<feature type="non-terminal residue" evidence="1">
    <location>
        <position position="1"/>
    </location>
</feature>
<reference evidence="1" key="1">
    <citation type="journal article" date="2019" name="Sci. Rep.">
        <title>Draft genome of Tanacetum cinerariifolium, the natural source of mosquito coil.</title>
        <authorList>
            <person name="Yamashiro T."/>
            <person name="Shiraishi A."/>
            <person name="Satake H."/>
            <person name="Nakayama K."/>
        </authorList>
    </citation>
    <scope>NUCLEOTIDE SEQUENCE</scope>
</reference>
<name>A0A699TK75_TANCI</name>
<gene>
    <name evidence="1" type="ORF">Tci_882169</name>
</gene>
<sequence>ALTGTESTLNVIPAIVDTTTALSVTPVSASLIPPISTNDYEVAHAKGGDSACADVNPFPNVDDAELNIPQ</sequence>
<dbReference type="EMBL" id="BKCJ011250701">
    <property type="protein sequence ID" value="GFD10200.1"/>
    <property type="molecule type" value="Genomic_DNA"/>
</dbReference>
<accession>A0A699TK75</accession>
<proteinExistence type="predicted"/>
<dbReference type="AlphaFoldDB" id="A0A699TK75"/>
<comment type="caution">
    <text evidence="1">The sequence shown here is derived from an EMBL/GenBank/DDBJ whole genome shotgun (WGS) entry which is preliminary data.</text>
</comment>
<organism evidence="1">
    <name type="scientific">Tanacetum cinerariifolium</name>
    <name type="common">Dalmatian daisy</name>
    <name type="synonym">Chrysanthemum cinerariifolium</name>
    <dbReference type="NCBI Taxonomy" id="118510"/>
    <lineage>
        <taxon>Eukaryota</taxon>
        <taxon>Viridiplantae</taxon>
        <taxon>Streptophyta</taxon>
        <taxon>Embryophyta</taxon>
        <taxon>Tracheophyta</taxon>
        <taxon>Spermatophyta</taxon>
        <taxon>Magnoliopsida</taxon>
        <taxon>eudicotyledons</taxon>
        <taxon>Gunneridae</taxon>
        <taxon>Pentapetalae</taxon>
        <taxon>asterids</taxon>
        <taxon>campanulids</taxon>
        <taxon>Asterales</taxon>
        <taxon>Asteraceae</taxon>
        <taxon>Asteroideae</taxon>
        <taxon>Anthemideae</taxon>
        <taxon>Anthemidinae</taxon>
        <taxon>Tanacetum</taxon>
    </lineage>
</organism>